<reference evidence="3 4" key="1">
    <citation type="submission" date="2017-06" db="EMBL/GenBank/DDBJ databases">
        <authorList>
            <person name="Kim H.J."/>
            <person name="Triplett B.A."/>
        </authorList>
    </citation>
    <scope>NUCLEOTIDE SEQUENCE [LARGE SCALE GENOMIC DNA]</scope>
    <source>
        <strain evidence="3 4">DS15</strain>
    </source>
</reference>
<feature type="transmembrane region" description="Helical" evidence="1">
    <location>
        <begin position="405"/>
        <end position="421"/>
    </location>
</feature>
<dbReference type="AlphaFoldDB" id="A0A239HV24"/>
<evidence type="ECO:0000313" key="4">
    <source>
        <dbReference type="Proteomes" id="UP000198339"/>
    </source>
</evidence>
<keyword evidence="4" id="KW-1185">Reference proteome</keyword>
<feature type="transmembrane region" description="Helical" evidence="1">
    <location>
        <begin position="304"/>
        <end position="329"/>
    </location>
</feature>
<evidence type="ECO:0000256" key="1">
    <source>
        <dbReference type="SAM" id="Phobius"/>
    </source>
</evidence>
<accession>A0A239HV24</accession>
<dbReference type="Gene3D" id="3.40.50.720">
    <property type="entry name" value="NAD(P)-binding Rossmann-like Domain"/>
    <property type="match status" value="1"/>
</dbReference>
<keyword evidence="1" id="KW-0472">Membrane</keyword>
<dbReference type="InterPro" id="IPR016040">
    <property type="entry name" value="NAD(P)-bd_dom"/>
</dbReference>
<dbReference type="Pfam" id="PF13460">
    <property type="entry name" value="NAD_binding_10"/>
    <property type="match status" value="1"/>
</dbReference>
<dbReference type="Pfam" id="PF13781">
    <property type="entry name" value="DoxX_3"/>
    <property type="match status" value="1"/>
</dbReference>
<dbReference type="PANTHER" id="PTHR12126:SF11">
    <property type="entry name" value="NADH DEHYDROGENASE [UBIQUINONE] 1 ALPHA SUBCOMPLEX SUBUNIT 9, MITOCHONDRIAL"/>
    <property type="match status" value="1"/>
</dbReference>
<dbReference type="PANTHER" id="PTHR12126">
    <property type="entry name" value="NADH-UBIQUINONE OXIDOREDUCTASE 39 KDA SUBUNIT-RELATED"/>
    <property type="match status" value="1"/>
</dbReference>
<dbReference type="SUPFAM" id="SSF51735">
    <property type="entry name" value="NAD(P)-binding Rossmann-fold domains"/>
    <property type="match status" value="1"/>
</dbReference>
<protein>
    <submittedName>
        <fullName evidence="3">Nucleoside-diphosphate-sugar epimerase</fullName>
    </submittedName>
</protein>
<dbReference type="EMBL" id="FZPA01000006">
    <property type="protein sequence ID" value="SNS85206.1"/>
    <property type="molecule type" value="Genomic_DNA"/>
</dbReference>
<dbReference type="RefSeq" id="WP_089215860.1">
    <property type="nucleotide sequence ID" value="NZ_FZPA01000006.1"/>
</dbReference>
<name>A0A239HV24_9SPHN</name>
<dbReference type="InterPro" id="IPR025695">
    <property type="entry name" value="DoxX-like"/>
</dbReference>
<dbReference type="GO" id="GO:0044877">
    <property type="term" value="F:protein-containing complex binding"/>
    <property type="evidence" value="ECO:0007669"/>
    <property type="project" value="TreeGrafter"/>
</dbReference>
<feature type="transmembrane region" description="Helical" evidence="1">
    <location>
        <begin position="374"/>
        <end position="399"/>
    </location>
</feature>
<organism evidence="3 4">
    <name type="scientific">Sphingopyxis indica</name>
    <dbReference type="NCBI Taxonomy" id="436663"/>
    <lineage>
        <taxon>Bacteria</taxon>
        <taxon>Pseudomonadati</taxon>
        <taxon>Pseudomonadota</taxon>
        <taxon>Alphaproteobacteria</taxon>
        <taxon>Sphingomonadales</taxon>
        <taxon>Sphingomonadaceae</taxon>
        <taxon>Sphingopyxis</taxon>
    </lineage>
</organism>
<dbReference type="InterPro" id="IPR036291">
    <property type="entry name" value="NAD(P)-bd_dom_sf"/>
</dbReference>
<feature type="domain" description="NAD(P)-binding" evidence="2">
    <location>
        <begin position="7"/>
        <end position="147"/>
    </location>
</feature>
<keyword evidence="1" id="KW-1133">Transmembrane helix</keyword>
<keyword evidence="1" id="KW-0812">Transmembrane</keyword>
<gene>
    <name evidence="3" type="ORF">SAMN06295955_106142</name>
</gene>
<evidence type="ECO:0000313" key="3">
    <source>
        <dbReference type="EMBL" id="SNS85206.1"/>
    </source>
</evidence>
<dbReference type="OrthoDB" id="5377001at2"/>
<proteinExistence type="predicted"/>
<sequence length="425" mass="45034">MRVMLLGAGGFIGRHILSALAAGHEVVAVVRSSSGLERLFPDVRFVTVDLAQATDEAAWRDRLAGVACIVNAAGLLRGPYMEAVHIAMPRALYAAARAAGVRQAILMSAISARPDVPTDYARTKLAGEAVLRESGLDWTILRPSLVYGDGSYGGTSLLRGMAGFPFAIPLPGAGDQAFTPIHVEDLARDVVRLCGDAAFAGRALEPVGPATIDLRWLLQCYRAWLGFGEARFVSVPMPIMRALGRIGDFTGDGPVSSNSLSQLVAGNAGDSAAYAEAIGTKPRRLEDALRAHPADVQDRWHARLFFLAPATRAALIFLWLASAWLGLVYGETATREVVKGLGLSPALDDPLRIGASLADVGIATLLLSGRSIRLATIIQIAAILGYSIVIGLALPRLWLDPLGPLLKNLPILLLVAVYGVIGEKK</sequence>
<evidence type="ECO:0000259" key="2">
    <source>
        <dbReference type="Pfam" id="PF13460"/>
    </source>
</evidence>
<dbReference type="InterPro" id="IPR051207">
    <property type="entry name" value="ComplexI_NDUFA9_subunit"/>
</dbReference>
<dbReference type="Proteomes" id="UP000198339">
    <property type="component" value="Unassembled WGS sequence"/>
</dbReference>